<gene>
    <name evidence="1" type="ORF">CLAFUR5_06089</name>
</gene>
<dbReference type="GeneID" id="71985967"/>
<dbReference type="AlphaFoldDB" id="A0A9Q8LIF5"/>
<reference evidence="1" key="1">
    <citation type="submission" date="2021-12" db="EMBL/GenBank/DDBJ databases">
        <authorList>
            <person name="Zaccaron A."/>
            <person name="Stergiopoulos I."/>
        </authorList>
    </citation>
    <scope>NUCLEOTIDE SEQUENCE</scope>
    <source>
        <strain evidence="1">Race5_Kim</strain>
    </source>
</reference>
<evidence type="ECO:0000313" key="1">
    <source>
        <dbReference type="EMBL" id="UJO17973.1"/>
    </source>
</evidence>
<dbReference type="RefSeq" id="XP_047762339.1">
    <property type="nucleotide sequence ID" value="XM_047905237.1"/>
</dbReference>
<name>A0A9Q8LIF5_PASFU</name>
<dbReference type="KEGG" id="ffu:CLAFUR5_06089"/>
<dbReference type="Proteomes" id="UP000756132">
    <property type="component" value="Chromosome 5"/>
</dbReference>
<keyword evidence="2" id="KW-1185">Reference proteome</keyword>
<evidence type="ECO:0000313" key="2">
    <source>
        <dbReference type="Proteomes" id="UP000756132"/>
    </source>
</evidence>
<sequence>MPRQPPGPVEFIDDTSNPFLFNGIQRPGWVYQTLKKDDMVYGVGFGWCSIVRHSRHPPDELAEYISSEQAKCHDLEREAASTPGRDNEDEVWTIMARAALAEHRIKQVMECLSWDCNLKVWMNKNDEVLYDEEGYDITNVAKEAWREVWEALEKVMGKNGDLVKVMEEMSGKKQS</sequence>
<dbReference type="EMBL" id="CP090167">
    <property type="protein sequence ID" value="UJO17973.1"/>
    <property type="molecule type" value="Genomic_DNA"/>
</dbReference>
<reference evidence="1" key="2">
    <citation type="journal article" date="2022" name="Microb. Genom.">
        <title>A chromosome-scale genome assembly of the tomato pathogen Cladosporium fulvum reveals a compartmentalized genome architecture and the presence of a dispensable chromosome.</title>
        <authorList>
            <person name="Zaccaron A.Z."/>
            <person name="Chen L.H."/>
            <person name="Samaras A."/>
            <person name="Stergiopoulos I."/>
        </authorList>
    </citation>
    <scope>NUCLEOTIDE SEQUENCE</scope>
    <source>
        <strain evidence="1">Race5_Kim</strain>
    </source>
</reference>
<protein>
    <submittedName>
        <fullName evidence="1">Uncharacterized protein</fullName>
    </submittedName>
</protein>
<proteinExistence type="predicted"/>
<organism evidence="1 2">
    <name type="scientific">Passalora fulva</name>
    <name type="common">Tomato leaf mold</name>
    <name type="synonym">Cladosporium fulvum</name>
    <dbReference type="NCBI Taxonomy" id="5499"/>
    <lineage>
        <taxon>Eukaryota</taxon>
        <taxon>Fungi</taxon>
        <taxon>Dikarya</taxon>
        <taxon>Ascomycota</taxon>
        <taxon>Pezizomycotina</taxon>
        <taxon>Dothideomycetes</taxon>
        <taxon>Dothideomycetidae</taxon>
        <taxon>Mycosphaerellales</taxon>
        <taxon>Mycosphaerellaceae</taxon>
        <taxon>Fulvia</taxon>
    </lineage>
</organism>
<accession>A0A9Q8LIF5</accession>